<dbReference type="Gene3D" id="2.160.20.10">
    <property type="entry name" value="Single-stranded right-handed beta-helix, Pectin lyase-like"/>
    <property type="match status" value="1"/>
</dbReference>
<dbReference type="SMART" id="SM00722">
    <property type="entry name" value="CASH"/>
    <property type="match status" value="1"/>
</dbReference>
<feature type="domain" description="Carbohydrate-binding/sugar hydrolysis" evidence="6">
    <location>
        <begin position="120"/>
        <end position="258"/>
    </location>
</feature>
<dbReference type="EMBL" id="FOFS01000007">
    <property type="protein sequence ID" value="SEQ53732.1"/>
    <property type="molecule type" value="Genomic_DNA"/>
</dbReference>
<dbReference type="InterPro" id="IPR051550">
    <property type="entry name" value="SCF-Subunits/Alg-Epimerases"/>
</dbReference>
<comment type="pathway">
    <text evidence="1">Protein modification; protein ubiquitination.</text>
</comment>
<dbReference type="AlphaFoldDB" id="A0A1H9GUI5"/>
<evidence type="ECO:0000256" key="2">
    <source>
        <dbReference type="ARBA" id="ARBA00022737"/>
    </source>
</evidence>
<dbReference type="InterPro" id="IPR006633">
    <property type="entry name" value="Carb-bd_sugar_hydrolysis-dom"/>
</dbReference>
<dbReference type="InterPro" id="IPR039448">
    <property type="entry name" value="Beta_helix"/>
</dbReference>
<dbReference type="InterPro" id="IPR012334">
    <property type="entry name" value="Pectin_lyas_fold"/>
</dbReference>
<dbReference type="InterPro" id="IPR011050">
    <property type="entry name" value="Pectin_lyase_fold/virulence"/>
</dbReference>
<feature type="signal peptide" evidence="5">
    <location>
        <begin position="1"/>
        <end position="24"/>
    </location>
</feature>
<keyword evidence="5" id="KW-0732">Signal</keyword>
<dbReference type="NCBIfam" id="TIGR03804">
    <property type="entry name" value="para_beta_helix"/>
    <property type="match status" value="1"/>
</dbReference>
<dbReference type="OrthoDB" id="5696494at2"/>
<evidence type="ECO:0000256" key="3">
    <source>
        <dbReference type="ARBA" id="ARBA00022786"/>
    </source>
</evidence>
<dbReference type="InterPro" id="IPR022441">
    <property type="entry name" value="Para_beta_helix_rpt-2"/>
</dbReference>
<dbReference type="SMART" id="SM00710">
    <property type="entry name" value="PbH1"/>
    <property type="match status" value="6"/>
</dbReference>
<accession>A0A1H9GUI5</accession>
<evidence type="ECO:0000313" key="7">
    <source>
        <dbReference type="EMBL" id="SEQ53732.1"/>
    </source>
</evidence>
<evidence type="ECO:0000256" key="5">
    <source>
        <dbReference type="SAM" id="SignalP"/>
    </source>
</evidence>
<dbReference type="InterPro" id="IPR006626">
    <property type="entry name" value="PbH1"/>
</dbReference>
<gene>
    <name evidence="7" type="ORF">SAMN04488038_107206</name>
</gene>
<protein>
    <submittedName>
        <fullName evidence="7">Parallel beta-helix repeat (Two copies)</fullName>
    </submittedName>
</protein>
<keyword evidence="8" id="KW-1185">Reference proteome</keyword>
<keyword evidence="3" id="KW-0833">Ubl conjugation pathway</keyword>
<sequence length="338" mass="36936">MIRLALRSVGLLSALLLLAPAASAASCTLKLKPGAALQAAVDRLPADKPATVCLAAGEYPLAHALEIRRGGLTLRGAGARSVLRLREGTREPVIVIGDAHNEVPAQAIREVRMEALRVIGADSDGEFTADRPWLSNSAIVVRRGENIVLRKLEVSSCRSACILTERDTRGVRIEDSEISGSVWDGLSFNRSAQILVRGNQIHGNRAAGITVEHLEDSRIEDNRIEANGSHGIYLSDAWRNRFSGNRFIGNRNAGVFLTCSVRYHEPAPVLCWDNSMSQGNVFEHNRFQHNEHGYDVGADDAANCSKPEFLGNIWRDNDSDAPNRDPQPQRFGLCTRSS</sequence>
<keyword evidence="2" id="KW-0677">Repeat</keyword>
<evidence type="ECO:0000256" key="1">
    <source>
        <dbReference type="ARBA" id="ARBA00004906"/>
    </source>
</evidence>
<proteinExistence type="predicted"/>
<dbReference type="Proteomes" id="UP000199233">
    <property type="component" value="Unassembled WGS sequence"/>
</dbReference>
<organism evidence="7 8">
    <name type="scientific">Solimonas aquatica</name>
    <dbReference type="NCBI Taxonomy" id="489703"/>
    <lineage>
        <taxon>Bacteria</taxon>
        <taxon>Pseudomonadati</taxon>
        <taxon>Pseudomonadota</taxon>
        <taxon>Gammaproteobacteria</taxon>
        <taxon>Nevskiales</taxon>
        <taxon>Nevskiaceae</taxon>
        <taxon>Solimonas</taxon>
    </lineage>
</organism>
<dbReference type="PROSITE" id="PS51257">
    <property type="entry name" value="PROKAR_LIPOPROTEIN"/>
    <property type="match status" value="1"/>
</dbReference>
<reference evidence="7 8" key="1">
    <citation type="submission" date="2016-10" db="EMBL/GenBank/DDBJ databases">
        <authorList>
            <person name="de Groot N.N."/>
        </authorList>
    </citation>
    <scope>NUCLEOTIDE SEQUENCE [LARGE SCALE GENOMIC DNA]</scope>
    <source>
        <strain evidence="7 8">DSM 25927</strain>
    </source>
</reference>
<feature type="chain" id="PRO_5011457744" evidence="5">
    <location>
        <begin position="25"/>
        <end position="338"/>
    </location>
</feature>
<dbReference type="RefSeq" id="WP_093285635.1">
    <property type="nucleotide sequence ID" value="NZ_FOFS01000007.1"/>
</dbReference>
<dbReference type="PANTHER" id="PTHR22990">
    <property type="entry name" value="F-BOX ONLY PROTEIN"/>
    <property type="match status" value="1"/>
</dbReference>
<dbReference type="STRING" id="489703.SAMN04488038_107206"/>
<feature type="region of interest" description="Disordered" evidence="4">
    <location>
        <begin position="315"/>
        <end position="338"/>
    </location>
</feature>
<dbReference type="SUPFAM" id="SSF51126">
    <property type="entry name" value="Pectin lyase-like"/>
    <property type="match status" value="1"/>
</dbReference>
<name>A0A1H9GUI5_9GAMM</name>
<evidence type="ECO:0000313" key="8">
    <source>
        <dbReference type="Proteomes" id="UP000199233"/>
    </source>
</evidence>
<dbReference type="PANTHER" id="PTHR22990:SF15">
    <property type="entry name" value="F-BOX ONLY PROTEIN 10"/>
    <property type="match status" value="1"/>
</dbReference>
<dbReference type="Pfam" id="PF13229">
    <property type="entry name" value="Beta_helix"/>
    <property type="match status" value="1"/>
</dbReference>
<evidence type="ECO:0000259" key="6">
    <source>
        <dbReference type="SMART" id="SM00722"/>
    </source>
</evidence>
<evidence type="ECO:0000256" key="4">
    <source>
        <dbReference type="SAM" id="MobiDB-lite"/>
    </source>
</evidence>